<evidence type="ECO:0000313" key="1">
    <source>
        <dbReference type="EMBL" id="MDK9581218.1"/>
    </source>
</evidence>
<evidence type="ECO:0000313" key="2">
    <source>
        <dbReference type="Proteomes" id="UP001225134"/>
    </source>
</evidence>
<dbReference type="RefSeq" id="WP_285153645.1">
    <property type="nucleotide sequence ID" value="NZ_JASSPP010000016.1"/>
</dbReference>
<gene>
    <name evidence="1" type="ORF">QQA45_06960</name>
</gene>
<dbReference type="Proteomes" id="UP001225134">
    <property type="component" value="Unassembled WGS sequence"/>
</dbReference>
<proteinExistence type="predicted"/>
<reference evidence="1 2" key="1">
    <citation type="submission" date="2023-06" db="EMBL/GenBank/DDBJ databases">
        <title>Antibody response to the Sneathia vaginalis cytopathogenic toxin A during pregnancy.</title>
        <authorList>
            <person name="Mccoy Z.T."/>
            <person name="Serrano M.G."/>
            <person name="Spaine K."/>
            <person name="Edwards D.J."/>
            <person name="Buck G.A."/>
            <person name="Jefferson K."/>
        </authorList>
    </citation>
    <scope>NUCLEOTIDE SEQUENCE [LARGE SCALE GENOMIC DNA]</scope>
    <source>
        <strain evidence="1 2">CCUG 42621</strain>
    </source>
</reference>
<accession>A0ABT7HL04</accession>
<keyword evidence="2" id="KW-1185">Reference proteome</keyword>
<sequence>MKEAEESLTVNSYNTTRQLYKEIYIMHTNLLPIESIKKQIDKKIVMLDEIENVEKYKEQADQFFEQKEFSKARKLYEKIEQIELKYKPSSSVSEKIQECKKYISDLEEETKKLILVIETQKSVNLKKL</sequence>
<dbReference type="EMBL" id="JASSPP010000016">
    <property type="protein sequence ID" value="MDK9581218.1"/>
    <property type="molecule type" value="Genomic_DNA"/>
</dbReference>
<comment type="caution">
    <text evidence="1">The sequence shown here is derived from an EMBL/GenBank/DDBJ whole genome shotgun (WGS) entry which is preliminary data.</text>
</comment>
<organism evidence="1 2">
    <name type="scientific">Sneathia sanguinegens</name>
    <dbReference type="NCBI Taxonomy" id="40543"/>
    <lineage>
        <taxon>Bacteria</taxon>
        <taxon>Fusobacteriati</taxon>
        <taxon>Fusobacteriota</taxon>
        <taxon>Fusobacteriia</taxon>
        <taxon>Fusobacteriales</taxon>
        <taxon>Leptotrichiaceae</taxon>
        <taxon>Sneathia</taxon>
    </lineage>
</organism>
<name>A0ABT7HL04_9FUSO</name>
<protein>
    <submittedName>
        <fullName evidence="1">Uncharacterized protein</fullName>
    </submittedName>
</protein>